<accession>A0A401JHN1</accession>
<keyword evidence="3" id="KW-1185">Reference proteome</keyword>
<reference evidence="2 3" key="1">
    <citation type="journal article" date="2019" name="Front. Microbiol.">
        <title>Genomes of Neutrophilic Sulfur-Oxidizing Chemolithoautotrophs Representing 9 Proteobacterial Species From 8 Genera.</title>
        <authorList>
            <person name="Watanabe T."/>
            <person name="Kojima H."/>
            <person name="Umezawa K."/>
            <person name="Hori C."/>
            <person name="Takasuka T.E."/>
            <person name="Kato Y."/>
            <person name="Fukui M."/>
        </authorList>
    </citation>
    <scope>NUCLEOTIDE SEQUENCE [LARGE SCALE GENOMIC DNA]</scope>
    <source>
        <strain evidence="2 3">TTN</strain>
    </source>
</reference>
<gene>
    <name evidence="2" type="ORF">SFMTTN_3282</name>
</gene>
<dbReference type="RefSeq" id="WP_124706203.1">
    <property type="nucleotide sequence ID" value="NZ_BGOW01000044.1"/>
</dbReference>
<evidence type="ECO:0000259" key="1">
    <source>
        <dbReference type="Pfam" id="PF00882"/>
    </source>
</evidence>
<dbReference type="EMBL" id="BGOW01000044">
    <property type="protein sequence ID" value="GBL47443.1"/>
    <property type="molecule type" value="Genomic_DNA"/>
</dbReference>
<protein>
    <recommendedName>
        <fullName evidence="1">Phospholipase C/D domain-containing protein</fullName>
    </recommendedName>
</protein>
<feature type="domain" description="Phospholipase C/D" evidence="1">
    <location>
        <begin position="28"/>
        <end position="158"/>
    </location>
</feature>
<comment type="caution">
    <text evidence="2">The sequence shown here is derived from an EMBL/GenBank/DDBJ whole genome shotgun (WGS) entry which is preliminary data.</text>
</comment>
<dbReference type="AlphaFoldDB" id="A0A401JHN1"/>
<proteinExistence type="predicted"/>
<organism evidence="2 3">
    <name type="scientific">Sulfuriferula multivorans</name>
    <dbReference type="NCBI Taxonomy" id="1559896"/>
    <lineage>
        <taxon>Bacteria</taxon>
        <taxon>Pseudomonadati</taxon>
        <taxon>Pseudomonadota</taxon>
        <taxon>Betaproteobacteria</taxon>
        <taxon>Nitrosomonadales</taxon>
        <taxon>Sulfuricellaceae</taxon>
        <taxon>Sulfuriferula</taxon>
    </lineage>
</organism>
<evidence type="ECO:0000313" key="2">
    <source>
        <dbReference type="EMBL" id="GBL47443.1"/>
    </source>
</evidence>
<name>A0A401JHN1_9PROT</name>
<evidence type="ECO:0000313" key="3">
    <source>
        <dbReference type="Proteomes" id="UP000286806"/>
    </source>
</evidence>
<dbReference type="InterPro" id="IPR029002">
    <property type="entry name" value="PLPC/GPLD1"/>
</dbReference>
<sequence>MNKALRVLLWSIPLLCQSHDVLAWGLYTHVFFAQWLMWGVPLLDSKLRRAALRYPKLVMAGACLPDLALVGKHVGTQAFNDTHDWDGALRMMREADTDVQRALALGYQSHLLVDVIAHHHFVPAHEHLWINLPVLTHAASEWAMDAHIQPHLLATPATLLHDCRDEISQHIARHFEVDIATAQRALKLLARADGLLRGSRLPQLLYRSSARLDRRLSRRFDYFVAQTTRRLGEINQLSEGFSPLADANGGCPAIARDRLAYFTIGQIRRGQPLPGDCFYSISEAMATIPPSAMPASTSVG</sequence>
<dbReference type="Pfam" id="PF00882">
    <property type="entry name" value="Zn_dep_PLPC"/>
    <property type="match status" value="1"/>
</dbReference>
<dbReference type="OrthoDB" id="8535324at2"/>
<dbReference type="Proteomes" id="UP000286806">
    <property type="component" value="Unassembled WGS sequence"/>
</dbReference>